<dbReference type="SUPFAM" id="SSF56349">
    <property type="entry name" value="DNA breaking-rejoining enzymes"/>
    <property type="match status" value="1"/>
</dbReference>
<feature type="domain" description="Tyr recombinase" evidence="10">
    <location>
        <begin position="103"/>
        <end position="287"/>
    </location>
</feature>
<comment type="subcellular location">
    <subcellularLocation>
        <location evidence="1">Cytoplasm</location>
    </subcellularLocation>
</comment>
<dbReference type="GO" id="GO:0005737">
    <property type="term" value="C:cytoplasm"/>
    <property type="evidence" value="ECO:0007669"/>
    <property type="project" value="UniProtKB-SubCell"/>
</dbReference>
<keyword evidence="7" id="KW-0233">DNA recombination</keyword>
<keyword evidence="5" id="KW-0229">DNA integration</keyword>
<comment type="caution">
    <text evidence="12">The sequence shown here is derived from an EMBL/GenBank/DDBJ whole genome shotgun (WGS) entry which is preliminary data.</text>
</comment>
<dbReference type="Pfam" id="PF02899">
    <property type="entry name" value="Phage_int_SAM_1"/>
    <property type="match status" value="1"/>
</dbReference>
<keyword evidence="6 9" id="KW-0238">DNA-binding</keyword>
<dbReference type="GO" id="GO:0007059">
    <property type="term" value="P:chromosome segregation"/>
    <property type="evidence" value="ECO:0007669"/>
    <property type="project" value="UniProtKB-KW"/>
</dbReference>
<dbReference type="GO" id="GO:0015074">
    <property type="term" value="P:DNA integration"/>
    <property type="evidence" value="ECO:0007669"/>
    <property type="project" value="UniProtKB-KW"/>
</dbReference>
<dbReference type="RefSeq" id="WP_154425259.1">
    <property type="nucleotide sequence ID" value="NZ_JAQYGB010000050.1"/>
</dbReference>
<evidence type="ECO:0000256" key="6">
    <source>
        <dbReference type="ARBA" id="ARBA00023125"/>
    </source>
</evidence>
<evidence type="ECO:0000313" key="12">
    <source>
        <dbReference type="EMBL" id="MSU06283.1"/>
    </source>
</evidence>
<keyword evidence="13" id="KW-1185">Reference proteome</keyword>
<keyword evidence="2" id="KW-0963">Cytoplasm</keyword>
<evidence type="ECO:0000256" key="4">
    <source>
        <dbReference type="ARBA" id="ARBA00022829"/>
    </source>
</evidence>
<keyword evidence="3" id="KW-0132">Cell division</keyword>
<evidence type="ECO:0000256" key="8">
    <source>
        <dbReference type="ARBA" id="ARBA00023306"/>
    </source>
</evidence>
<keyword evidence="8" id="KW-0131">Cell cycle</keyword>
<dbReference type="GO" id="GO:0003677">
    <property type="term" value="F:DNA binding"/>
    <property type="evidence" value="ECO:0007669"/>
    <property type="project" value="UniProtKB-UniRule"/>
</dbReference>
<evidence type="ECO:0000256" key="9">
    <source>
        <dbReference type="PROSITE-ProRule" id="PRU01248"/>
    </source>
</evidence>
<dbReference type="InterPro" id="IPR044068">
    <property type="entry name" value="CB"/>
</dbReference>
<dbReference type="Pfam" id="PF00589">
    <property type="entry name" value="Phage_integrase"/>
    <property type="match status" value="1"/>
</dbReference>
<dbReference type="InterPro" id="IPR004107">
    <property type="entry name" value="Integrase_SAM-like_N"/>
</dbReference>
<dbReference type="InterPro" id="IPR011010">
    <property type="entry name" value="DNA_brk_join_enz"/>
</dbReference>
<dbReference type="PANTHER" id="PTHR30349:SF77">
    <property type="entry name" value="TYROSINE RECOMBINASE XERC"/>
    <property type="match status" value="1"/>
</dbReference>
<dbReference type="AlphaFoldDB" id="A0A7X2PCF1"/>
<dbReference type="GO" id="GO:0006310">
    <property type="term" value="P:DNA recombination"/>
    <property type="evidence" value="ECO:0007669"/>
    <property type="project" value="UniProtKB-KW"/>
</dbReference>
<accession>A0A7X2PCF1</accession>
<evidence type="ECO:0000259" key="10">
    <source>
        <dbReference type="PROSITE" id="PS51898"/>
    </source>
</evidence>
<evidence type="ECO:0000256" key="5">
    <source>
        <dbReference type="ARBA" id="ARBA00022908"/>
    </source>
</evidence>
<evidence type="ECO:0000256" key="2">
    <source>
        <dbReference type="ARBA" id="ARBA00022490"/>
    </source>
</evidence>
<dbReference type="InterPro" id="IPR002104">
    <property type="entry name" value="Integrase_catalytic"/>
</dbReference>
<dbReference type="PROSITE" id="PS51900">
    <property type="entry name" value="CB"/>
    <property type="match status" value="1"/>
</dbReference>
<dbReference type="InterPro" id="IPR013762">
    <property type="entry name" value="Integrase-like_cat_sf"/>
</dbReference>
<dbReference type="PANTHER" id="PTHR30349">
    <property type="entry name" value="PHAGE INTEGRASE-RELATED"/>
    <property type="match status" value="1"/>
</dbReference>
<gene>
    <name evidence="12" type="ORF">FYJ80_05750</name>
</gene>
<dbReference type="GO" id="GO:0051301">
    <property type="term" value="P:cell division"/>
    <property type="evidence" value="ECO:0007669"/>
    <property type="project" value="UniProtKB-KW"/>
</dbReference>
<dbReference type="EMBL" id="VUNN01000009">
    <property type="protein sequence ID" value="MSU06283.1"/>
    <property type="molecule type" value="Genomic_DNA"/>
</dbReference>
<evidence type="ECO:0000256" key="7">
    <source>
        <dbReference type="ARBA" id="ARBA00023172"/>
    </source>
</evidence>
<organism evidence="12 13">
    <name type="scientific">Bullifex porci</name>
    <dbReference type="NCBI Taxonomy" id="2606638"/>
    <lineage>
        <taxon>Bacteria</taxon>
        <taxon>Pseudomonadati</taxon>
        <taxon>Spirochaetota</taxon>
        <taxon>Spirochaetia</taxon>
        <taxon>Spirochaetales</taxon>
        <taxon>Spirochaetaceae</taxon>
        <taxon>Bullifex</taxon>
    </lineage>
</organism>
<feature type="domain" description="Core-binding (CB)" evidence="11">
    <location>
        <begin position="1"/>
        <end position="82"/>
    </location>
</feature>
<dbReference type="Proteomes" id="UP000460549">
    <property type="component" value="Unassembled WGS sequence"/>
</dbReference>
<dbReference type="Gene3D" id="1.10.443.10">
    <property type="entry name" value="Intergrase catalytic core"/>
    <property type="match status" value="1"/>
</dbReference>
<dbReference type="InterPro" id="IPR010998">
    <property type="entry name" value="Integrase_recombinase_N"/>
</dbReference>
<keyword evidence="4" id="KW-0159">Chromosome partition</keyword>
<sequence>MDLYEEYLTYLKGVKNLTDSTLIAYGEDLKELLTYLEEKNIPLNEFTIHDARLYIKTLNDKYSKKSVSRKISALRTYFTYLVKREVVKHNIFQDISVKDRGFHLPSFLSEDEVKRLLSVPRSCFEDERDHIMFLFIYNSGARISEALEIDVDDFDFLKRRVLIRGKGRKYRYLFFSKSTCEEIKEYIKLRESFLLEKGKGDERAFLVSSRGNRLPFSSSHIIFEKYARLCGFDKEFTPHTLRHSFATHLLDRGADIRVVQELLGHESISTTQIYTHVTKARLHETYDKAHPHAKG</sequence>
<dbReference type="InterPro" id="IPR050090">
    <property type="entry name" value="Tyrosine_recombinase_XerCD"/>
</dbReference>
<protein>
    <submittedName>
        <fullName evidence="12">Tyrosine-type recombinase/integrase</fullName>
    </submittedName>
</protein>
<reference evidence="12 13" key="1">
    <citation type="submission" date="2019-08" db="EMBL/GenBank/DDBJ databases">
        <title>In-depth cultivation of the pig gut microbiome towards novel bacterial diversity and tailored functional studies.</title>
        <authorList>
            <person name="Wylensek D."/>
            <person name="Hitch T.C.A."/>
            <person name="Clavel T."/>
        </authorList>
    </citation>
    <scope>NUCLEOTIDE SEQUENCE [LARGE SCALE GENOMIC DNA]</scope>
    <source>
        <strain evidence="12 13">NM-380-WT-3C1</strain>
    </source>
</reference>
<dbReference type="PROSITE" id="PS51898">
    <property type="entry name" value="TYR_RECOMBINASE"/>
    <property type="match status" value="1"/>
</dbReference>
<evidence type="ECO:0000256" key="3">
    <source>
        <dbReference type="ARBA" id="ARBA00022618"/>
    </source>
</evidence>
<dbReference type="Gene3D" id="1.10.150.130">
    <property type="match status" value="1"/>
</dbReference>
<evidence type="ECO:0000259" key="11">
    <source>
        <dbReference type="PROSITE" id="PS51900"/>
    </source>
</evidence>
<evidence type="ECO:0000256" key="1">
    <source>
        <dbReference type="ARBA" id="ARBA00004496"/>
    </source>
</evidence>
<proteinExistence type="predicted"/>
<evidence type="ECO:0000313" key="13">
    <source>
        <dbReference type="Proteomes" id="UP000460549"/>
    </source>
</evidence>
<name>A0A7X2PCF1_9SPIO</name>